<dbReference type="AlphaFoldDB" id="A0AAD4DJ99"/>
<feature type="compositionally biased region" description="Basic and acidic residues" evidence="2">
    <location>
        <begin position="301"/>
        <end position="327"/>
    </location>
</feature>
<dbReference type="PROSITE" id="PS50157">
    <property type="entry name" value="ZINC_FINGER_C2H2_2"/>
    <property type="match status" value="3"/>
</dbReference>
<feature type="domain" description="C2H2-type" evidence="4">
    <location>
        <begin position="96"/>
        <end position="125"/>
    </location>
</feature>
<dbReference type="Gene3D" id="3.30.160.60">
    <property type="entry name" value="Classic Zinc Finger"/>
    <property type="match status" value="2"/>
</dbReference>
<dbReference type="GO" id="GO:0008270">
    <property type="term" value="F:zinc ion binding"/>
    <property type="evidence" value="ECO:0007669"/>
    <property type="project" value="UniProtKB-KW"/>
</dbReference>
<dbReference type="Pfam" id="PF00096">
    <property type="entry name" value="zf-C2H2"/>
    <property type="match status" value="2"/>
</dbReference>
<sequence>MSELMSLESAILITLHATTNHRPAGAHSSTRGEPKSFPCQICTKPFPTRTQLKSHMAIHVDNFPFPCPYTGCDLHFKRKHDLRRHVDAKHALVKKYLCSGGCGEGFGRRDQMLRHLKRGHCQMKPEGDPARSIMNMAIVMGSMQITNRLDLEDTKTKQIILAAYVTAQAVVIGISYLIQRRIQAKKDTTVLKYMDQPKPMSGEQPKLVTTNNMEYDLEQNAAAQKQALIGLALMVFLHFQFGVIRPLIVQSILPVKNALQSKWAQVHLFGKAAEGDLKRPWKADNPFAALTGASDEPQSEAAEKAAIKKAEKAEAKAGSKSESKKDL</sequence>
<feature type="domain" description="C2H2-type" evidence="4">
    <location>
        <begin position="65"/>
        <end position="95"/>
    </location>
</feature>
<dbReference type="SUPFAM" id="SSF57667">
    <property type="entry name" value="beta-beta-alpha zinc fingers"/>
    <property type="match status" value="1"/>
</dbReference>
<protein>
    <recommendedName>
        <fullName evidence="4">C2H2-type domain-containing protein</fullName>
    </recommendedName>
</protein>
<evidence type="ECO:0000313" key="6">
    <source>
        <dbReference type="Proteomes" id="UP001194580"/>
    </source>
</evidence>
<dbReference type="GO" id="GO:0045047">
    <property type="term" value="P:protein targeting to ER"/>
    <property type="evidence" value="ECO:0007669"/>
    <property type="project" value="InterPro"/>
</dbReference>
<evidence type="ECO:0000256" key="2">
    <source>
        <dbReference type="SAM" id="MobiDB-lite"/>
    </source>
</evidence>
<evidence type="ECO:0000259" key="4">
    <source>
        <dbReference type="PROSITE" id="PS50157"/>
    </source>
</evidence>
<gene>
    <name evidence="5" type="ORF">BGZ95_000602</name>
</gene>
<feature type="transmembrane region" description="Helical" evidence="3">
    <location>
        <begin position="159"/>
        <end position="178"/>
    </location>
</feature>
<dbReference type="GO" id="GO:0005783">
    <property type="term" value="C:endoplasmic reticulum"/>
    <property type="evidence" value="ECO:0007669"/>
    <property type="project" value="InterPro"/>
</dbReference>
<dbReference type="InterPro" id="IPR036236">
    <property type="entry name" value="Znf_C2H2_sf"/>
</dbReference>
<comment type="caution">
    <text evidence="5">The sequence shown here is derived from an EMBL/GenBank/DDBJ whole genome shotgun (WGS) entry which is preliminary data.</text>
</comment>
<organism evidence="5 6">
    <name type="scientific">Linnemannia exigua</name>
    <dbReference type="NCBI Taxonomy" id="604196"/>
    <lineage>
        <taxon>Eukaryota</taxon>
        <taxon>Fungi</taxon>
        <taxon>Fungi incertae sedis</taxon>
        <taxon>Mucoromycota</taxon>
        <taxon>Mortierellomycotina</taxon>
        <taxon>Mortierellomycetes</taxon>
        <taxon>Mortierellales</taxon>
        <taxon>Mortierellaceae</taxon>
        <taxon>Linnemannia</taxon>
    </lineage>
</organism>
<dbReference type="PANTHER" id="PTHR28112">
    <property type="entry name" value="SRP-INDEPENDENT TARGETING PROTEIN 3"/>
    <property type="match status" value="1"/>
</dbReference>
<keyword evidence="1" id="KW-0479">Metal-binding</keyword>
<dbReference type="InterPro" id="IPR013087">
    <property type="entry name" value="Znf_C2H2_type"/>
</dbReference>
<dbReference type="EMBL" id="JAAAIL010000111">
    <property type="protein sequence ID" value="KAG0279650.1"/>
    <property type="molecule type" value="Genomic_DNA"/>
</dbReference>
<dbReference type="PANTHER" id="PTHR28112:SF1">
    <property type="entry name" value="SRP-INDEPENDENT TARGETING PROTEIN 3"/>
    <property type="match status" value="1"/>
</dbReference>
<dbReference type="InterPro" id="IPR012098">
    <property type="entry name" value="SND3_fun"/>
</dbReference>
<proteinExistence type="predicted"/>
<accession>A0AAD4DJ99</accession>
<evidence type="ECO:0000256" key="1">
    <source>
        <dbReference type="PROSITE-ProRule" id="PRU00042"/>
    </source>
</evidence>
<dbReference type="SMART" id="SM00355">
    <property type="entry name" value="ZnF_C2H2"/>
    <property type="match status" value="3"/>
</dbReference>
<feature type="domain" description="C2H2-type" evidence="4">
    <location>
        <begin position="37"/>
        <end position="64"/>
    </location>
</feature>
<keyword evidence="3" id="KW-0472">Membrane</keyword>
<feature type="transmembrane region" description="Helical" evidence="3">
    <location>
        <begin position="227"/>
        <end position="248"/>
    </location>
</feature>
<name>A0AAD4DJ99_9FUNG</name>
<evidence type="ECO:0000313" key="5">
    <source>
        <dbReference type="EMBL" id="KAG0279650.1"/>
    </source>
</evidence>
<keyword evidence="1" id="KW-0863">Zinc-finger</keyword>
<keyword evidence="6" id="KW-1185">Reference proteome</keyword>
<keyword evidence="3" id="KW-0812">Transmembrane</keyword>
<dbReference type="Proteomes" id="UP001194580">
    <property type="component" value="Unassembled WGS sequence"/>
</dbReference>
<evidence type="ECO:0000256" key="3">
    <source>
        <dbReference type="SAM" id="Phobius"/>
    </source>
</evidence>
<feature type="region of interest" description="Disordered" evidence="2">
    <location>
        <begin position="287"/>
        <end position="327"/>
    </location>
</feature>
<keyword evidence="3" id="KW-1133">Transmembrane helix</keyword>
<dbReference type="Pfam" id="PF10032">
    <property type="entry name" value="Pho88"/>
    <property type="match status" value="1"/>
</dbReference>
<reference evidence="5" key="1">
    <citation type="journal article" date="2020" name="Fungal Divers.">
        <title>Resolving the Mortierellaceae phylogeny through synthesis of multi-gene phylogenetics and phylogenomics.</title>
        <authorList>
            <person name="Vandepol N."/>
            <person name="Liber J."/>
            <person name="Desiro A."/>
            <person name="Na H."/>
            <person name="Kennedy M."/>
            <person name="Barry K."/>
            <person name="Grigoriev I.V."/>
            <person name="Miller A.N."/>
            <person name="O'Donnell K."/>
            <person name="Stajich J.E."/>
            <person name="Bonito G."/>
        </authorList>
    </citation>
    <scope>NUCLEOTIDE SEQUENCE</scope>
    <source>
        <strain evidence="5">NRRL 28262</strain>
    </source>
</reference>
<keyword evidence="1" id="KW-0862">Zinc</keyword>
<dbReference type="PROSITE" id="PS00028">
    <property type="entry name" value="ZINC_FINGER_C2H2_1"/>
    <property type="match status" value="3"/>
</dbReference>
<dbReference type="GO" id="GO:0005739">
    <property type="term" value="C:mitochondrion"/>
    <property type="evidence" value="ECO:0007669"/>
    <property type="project" value="TreeGrafter"/>
</dbReference>